<dbReference type="Proteomes" id="UP000500857">
    <property type="component" value="Chromosome"/>
</dbReference>
<dbReference type="EMBL" id="CP051167">
    <property type="protein sequence ID" value="QIZ69636.1"/>
    <property type="molecule type" value="Genomic_DNA"/>
</dbReference>
<organism evidence="1 2">
    <name type="scientific">Oxynema aestuarii AP17</name>
    <dbReference type="NCBI Taxonomy" id="2064643"/>
    <lineage>
        <taxon>Bacteria</taxon>
        <taxon>Bacillati</taxon>
        <taxon>Cyanobacteriota</taxon>
        <taxon>Cyanophyceae</taxon>
        <taxon>Oscillatoriophycideae</taxon>
        <taxon>Oscillatoriales</taxon>
        <taxon>Oscillatoriaceae</taxon>
        <taxon>Oxynema</taxon>
        <taxon>Oxynema aestuarii</taxon>
    </lineage>
</organism>
<dbReference type="RefSeq" id="WP_168567793.1">
    <property type="nucleotide sequence ID" value="NZ_CP051167.1"/>
</dbReference>
<protein>
    <submittedName>
        <fullName evidence="1">Uncharacterized protein</fullName>
    </submittedName>
</protein>
<sequence length="179" mass="19771">MNSPLTVPENVSFAEAIAVTEQLMEAIATGNIDQSEIETRVRDLVASRDGARGFFVAYLTDSRPQSDRPSPEICRALSSSEEIVGELLAKNISMSAAMVLTHQRQNHPEMAVDSAKVRDRSARLIRCLNSSVLRENCRQMLESARTGEGIYRSFLEKWGYDDEQRQAIVTALEGAIAAP</sequence>
<gene>
    <name evidence="1" type="ORF">HCG48_02760</name>
</gene>
<dbReference type="AlphaFoldDB" id="A0A6H1TTU8"/>
<name>A0A6H1TTU8_9CYAN</name>
<evidence type="ECO:0000313" key="1">
    <source>
        <dbReference type="EMBL" id="QIZ69636.1"/>
    </source>
</evidence>
<keyword evidence="2" id="KW-1185">Reference proteome</keyword>
<evidence type="ECO:0000313" key="2">
    <source>
        <dbReference type="Proteomes" id="UP000500857"/>
    </source>
</evidence>
<accession>A0A6H1TTU8</accession>
<reference evidence="1 2" key="1">
    <citation type="submission" date="2020-04" db="EMBL/GenBank/DDBJ databases">
        <authorList>
            <person name="Basu S."/>
            <person name="Maruthanayagam V."/>
            <person name="Chakraborty S."/>
            <person name="Pramanik A."/>
            <person name="Mukherjee J."/>
            <person name="Brink B."/>
        </authorList>
    </citation>
    <scope>NUCLEOTIDE SEQUENCE [LARGE SCALE GENOMIC DNA]</scope>
    <source>
        <strain evidence="1 2">AP17</strain>
    </source>
</reference>
<proteinExistence type="predicted"/>
<dbReference type="KEGG" id="oxy:HCG48_02760"/>